<feature type="domain" description="AB hydrolase-1" evidence="3">
    <location>
        <begin position="33"/>
        <end position="295"/>
    </location>
</feature>
<dbReference type="InterPro" id="IPR050261">
    <property type="entry name" value="FrsA_esterase"/>
</dbReference>
<accession>A0A956NIZ4</accession>
<dbReference type="EMBL" id="JAGQHS010000130">
    <property type="protein sequence ID" value="MCA9757934.1"/>
    <property type="molecule type" value="Genomic_DNA"/>
</dbReference>
<protein>
    <submittedName>
        <fullName evidence="4">Alpha/beta fold hydrolase</fullName>
    </submittedName>
</protein>
<dbReference type="Pfam" id="PF12697">
    <property type="entry name" value="Abhydrolase_6"/>
    <property type="match status" value="1"/>
</dbReference>
<evidence type="ECO:0000256" key="1">
    <source>
        <dbReference type="ARBA" id="ARBA00022801"/>
    </source>
</evidence>
<dbReference type="SUPFAM" id="SSF53474">
    <property type="entry name" value="alpha/beta-Hydrolases"/>
    <property type="match status" value="1"/>
</dbReference>
<dbReference type="Proteomes" id="UP000739538">
    <property type="component" value="Unassembled WGS sequence"/>
</dbReference>
<dbReference type="InterPro" id="IPR029058">
    <property type="entry name" value="AB_hydrolase_fold"/>
</dbReference>
<evidence type="ECO:0000256" key="2">
    <source>
        <dbReference type="ARBA" id="ARBA00038115"/>
    </source>
</evidence>
<dbReference type="PANTHER" id="PTHR22946:SF9">
    <property type="entry name" value="POLYKETIDE TRANSFERASE AF380"/>
    <property type="match status" value="1"/>
</dbReference>
<dbReference type="GO" id="GO:0052689">
    <property type="term" value="F:carboxylic ester hydrolase activity"/>
    <property type="evidence" value="ECO:0007669"/>
    <property type="project" value="UniProtKB-ARBA"/>
</dbReference>
<dbReference type="InterPro" id="IPR000073">
    <property type="entry name" value="AB_hydrolase_1"/>
</dbReference>
<dbReference type="Gene3D" id="3.40.50.1820">
    <property type="entry name" value="alpha/beta hydrolase"/>
    <property type="match status" value="1"/>
</dbReference>
<sequence length="322" mass="34514">MTTTKFSISGADGLGIRGHVHRPASTNGAVPVLVFMHGFKGFQGWGPWAAVCDRFAENGVAAIRFDLSHNGVGDDGIAFSALDRFERNTIDAELFDLEAVLDWIGSGAVDVDPVAHEPLLPKLDPERVVLLGHSRGGGGILLGAAERLGLSPDAPPDRSRAGSDSVTLRGLVTWSAIATYERGWAVEAIDRWERGESVPVWNKRTEQMMPLGPQLYRDYMARPQRYDIQAATRRLGGAGLPVLFVHGAEDETVPVAEVSLLESAYAESAAKGAGATSSRCAVVPGGDHTYGTKHPFEGWTGPLEAAFEHALRFTLTVTEEDA</sequence>
<organism evidence="4 5">
    <name type="scientific">Eiseniibacteriota bacterium</name>
    <dbReference type="NCBI Taxonomy" id="2212470"/>
    <lineage>
        <taxon>Bacteria</taxon>
        <taxon>Candidatus Eiseniibacteriota</taxon>
    </lineage>
</organism>
<comment type="similarity">
    <text evidence="2">Belongs to the AB hydrolase superfamily. FUS2 hydrolase family.</text>
</comment>
<comment type="caution">
    <text evidence="4">The sequence shown here is derived from an EMBL/GenBank/DDBJ whole genome shotgun (WGS) entry which is preliminary data.</text>
</comment>
<gene>
    <name evidence="4" type="ORF">KDA27_19235</name>
</gene>
<dbReference type="AlphaFoldDB" id="A0A956NIZ4"/>
<evidence type="ECO:0000259" key="3">
    <source>
        <dbReference type="Pfam" id="PF12697"/>
    </source>
</evidence>
<reference evidence="4" key="1">
    <citation type="submission" date="2020-04" db="EMBL/GenBank/DDBJ databases">
        <authorList>
            <person name="Zhang T."/>
        </authorList>
    </citation>
    <scope>NUCLEOTIDE SEQUENCE</scope>
    <source>
        <strain evidence="4">HKST-UBA02</strain>
    </source>
</reference>
<dbReference type="PANTHER" id="PTHR22946">
    <property type="entry name" value="DIENELACTONE HYDROLASE DOMAIN-CONTAINING PROTEIN-RELATED"/>
    <property type="match status" value="1"/>
</dbReference>
<keyword evidence="1 4" id="KW-0378">Hydrolase</keyword>
<evidence type="ECO:0000313" key="4">
    <source>
        <dbReference type="EMBL" id="MCA9757934.1"/>
    </source>
</evidence>
<name>A0A956NIZ4_UNCEI</name>
<reference evidence="4" key="2">
    <citation type="journal article" date="2021" name="Microbiome">
        <title>Successional dynamics and alternative stable states in a saline activated sludge microbial community over 9 years.</title>
        <authorList>
            <person name="Wang Y."/>
            <person name="Ye J."/>
            <person name="Ju F."/>
            <person name="Liu L."/>
            <person name="Boyd J.A."/>
            <person name="Deng Y."/>
            <person name="Parks D.H."/>
            <person name="Jiang X."/>
            <person name="Yin X."/>
            <person name="Woodcroft B.J."/>
            <person name="Tyson G.W."/>
            <person name="Hugenholtz P."/>
            <person name="Polz M.F."/>
            <person name="Zhang T."/>
        </authorList>
    </citation>
    <scope>NUCLEOTIDE SEQUENCE</scope>
    <source>
        <strain evidence="4">HKST-UBA02</strain>
    </source>
</reference>
<evidence type="ECO:0000313" key="5">
    <source>
        <dbReference type="Proteomes" id="UP000739538"/>
    </source>
</evidence>
<proteinExistence type="inferred from homology"/>